<organism evidence="4 5">
    <name type="scientific">Vibrio aquaticus</name>
    <dbReference type="NCBI Taxonomy" id="2496559"/>
    <lineage>
        <taxon>Bacteria</taxon>
        <taxon>Pseudomonadati</taxon>
        <taxon>Pseudomonadota</taxon>
        <taxon>Gammaproteobacteria</taxon>
        <taxon>Vibrionales</taxon>
        <taxon>Vibrionaceae</taxon>
        <taxon>Vibrio</taxon>
    </lineage>
</organism>
<dbReference type="EMBL" id="RXZH01000002">
    <property type="protein sequence ID" value="RTZ16793.1"/>
    <property type="molecule type" value="Genomic_DNA"/>
</dbReference>
<feature type="chain" id="PRO_5018536093" description="Outer membrane protein beta-barrel domain-containing protein" evidence="2">
    <location>
        <begin position="22"/>
        <end position="206"/>
    </location>
</feature>
<proteinExistence type="predicted"/>
<evidence type="ECO:0000256" key="2">
    <source>
        <dbReference type="SAM" id="SignalP"/>
    </source>
</evidence>
<dbReference type="SUPFAM" id="SSF56925">
    <property type="entry name" value="OMPA-like"/>
    <property type="match status" value="1"/>
</dbReference>
<keyword evidence="5" id="KW-1185">Reference proteome</keyword>
<evidence type="ECO:0000259" key="3">
    <source>
        <dbReference type="Pfam" id="PF13505"/>
    </source>
</evidence>
<dbReference type="Proteomes" id="UP000268973">
    <property type="component" value="Unassembled WGS sequence"/>
</dbReference>
<evidence type="ECO:0000313" key="4">
    <source>
        <dbReference type="EMBL" id="RTZ16793.1"/>
    </source>
</evidence>
<evidence type="ECO:0000313" key="5">
    <source>
        <dbReference type="Proteomes" id="UP000268973"/>
    </source>
</evidence>
<dbReference type="Gene3D" id="2.40.160.20">
    <property type="match status" value="1"/>
</dbReference>
<gene>
    <name evidence="4" type="ORF">EJ063_08350</name>
</gene>
<sequence>MFKKPLFLLPLLSLASVQAIADSNIVYEMSHIGFGYKHANLDAGATEPYLNGQYSNDVDKTYGGLYVDLGLSMTEALFLEGNASFVTRFSSEIDTWQVGGGFNVPVSPLVALPLSCGVINYRADSDYSSSYSENALYCKGGARAQIAKHWLIDASYQHAFLDVAKDTYRLNNVFQFGSVFGFTAGLEYAKRNKSETAFTVGLQFTL</sequence>
<accession>A0A3S0PPP2</accession>
<reference evidence="4 5" key="1">
    <citation type="submission" date="2018-12" db="EMBL/GenBank/DDBJ databases">
        <title>Vibrio sp. isolated from China Sea.</title>
        <authorList>
            <person name="Li Y."/>
        </authorList>
    </citation>
    <scope>NUCLEOTIDE SEQUENCE [LARGE SCALE GENOMIC DNA]</scope>
    <source>
        <strain evidence="4 5">BEI207</strain>
    </source>
</reference>
<feature type="domain" description="Outer membrane protein beta-barrel" evidence="3">
    <location>
        <begin position="7"/>
        <end position="180"/>
    </location>
</feature>
<dbReference type="Pfam" id="PF13505">
    <property type="entry name" value="OMP_b-brl"/>
    <property type="match status" value="1"/>
</dbReference>
<dbReference type="AlphaFoldDB" id="A0A3S0PPP2"/>
<evidence type="ECO:0000256" key="1">
    <source>
        <dbReference type="ARBA" id="ARBA00022729"/>
    </source>
</evidence>
<dbReference type="OrthoDB" id="5865746at2"/>
<keyword evidence="1 2" id="KW-0732">Signal</keyword>
<dbReference type="RefSeq" id="WP_126573815.1">
    <property type="nucleotide sequence ID" value="NZ_RXZH01000002.1"/>
</dbReference>
<comment type="caution">
    <text evidence="4">The sequence shown here is derived from an EMBL/GenBank/DDBJ whole genome shotgun (WGS) entry which is preliminary data.</text>
</comment>
<dbReference type="InterPro" id="IPR027385">
    <property type="entry name" value="Beta-barrel_OMP"/>
</dbReference>
<dbReference type="InterPro" id="IPR011250">
    <property type="entry name" value="OMP/PagP_B-barrel"/>
</dbReference>
<name>A0A3S0PPP2_9VIBR</name>
<protein>
    <recommendedName>
        <fullName evidence="3">Outer membrane protein beta-barrel domain-containing protein</fullName>
    </recommendedName>
</protein>
<feature type="signal peptide" evidence="2">
    <location>
        <begin position="1"/>
        <end position="21"/>
    </location>
</feature>